<evidence type="ECO:0000313" key="3">
    <source>
        <dbReference type="EMBL" id="SMC17156.1"/>
    </source>
</evidence>
<sequence length="114" mass="12656">MRLPRRIPYHTAMGLLLTGRRLSAQEALAVGLVNEVTAPEKLLDAARRWAQEMLACSPVALRATKEAAVQGLDLPLDEALGTVFPGMRALRQSEDYMEGARAFAEKRRPVWKGR</sequence>
<accession>A0A1W1WZJ1</accession>
<dbReference type="GO" id="GO:0016853">
    <property type="term" value="F:isomerase activity"/>
    <property type="evidence" value="ECO:0007669"/>
    <property type="project" value="UniProtKB-KW"/>
</dbReference>
<dbReference type="InterPro" id="IPR014748">
    <property type="entry name" value="Enoyl-CoA_hydra_C"/>
</dbReference>
<dbReference type="InterPro" id="IPR029045">
    <property type="entry name" value="ClpP/crotonase-like_dom_sf"/>
</dbReference>
<dbReference type="SUPFAM" id="SSF52096">
    <property type="entry name" value="ClpP/crotonase"/>
    <property type="match status" value="1"/>
</dbReference>
<keyword evidence="4" id="KW-1185">Reference proteome</keyword>
<dbReference type="EMBL" id="FWXF01000001">
    <property type="protein sequence ID" value="SMC17156.1"/>
    <property type="molecule type" value="Genomic_DNA"/>
</dbReference>
<evidence type="ECO:0000313" key="4">
    <source>
        <dbReference type="Proteomes" id="UP000192783"/>
    </source>
</evidence>
<dbReference type="Gene3D" id="1.10.12.10">
    <property type="entry name" value="Lyase 2-enoyl-coa Hydratase, Chain A, domain 2"/>
    <property type="match status" value="1"/>
</dbReference>
<dbReference type="PANTHER" id="PTHR11941">
    <property type="entry name" value="ENOYL-COA HYDRATASE-RELATED"/>
    <property type="match status" value="1"/>
</dbReference>
<keyword evidence="3" id="KW-0413">Isomerase</keyword>
<comment type="similarity">
    <text evidence="1">Belongs to the enoyl-CoA hydratase/isomerase family.</text>
</comment>
<keyword evidence="2" id="KW-0456">Lyase</keyword>
<dbReference type="Proteomes" id="UP000192783">
    <property type="component" value="Unassembled WGS sequence"/>
</dbReference>
<dbReference type="GO" id="GO:0016829">
    <property type="term" value="F:lyase activity"/>
    <property type="evidence" value="ECO:0007669"/>
    <property type="project" value="UniProtKB-KW"/>
</dbReference>
<dbReference type="AlphaFoldDB" id="A0A1W1WZJ1"/>
<evidence type="ECO:0000256" key="2">
    <source>
        <dbReference type="ARBA" id="ARBA00023239"/>
    </source>
</evidence>
<dbReference type="Gene3D" id="3.90.226.10">
    <property type="entry name" value="2-enoyl-CoA Hydratase, Chain A, domain 1"/>
    <property type="match status" value="1"/>
</dbReference>
<gene>
    <name evidence="3" type="ORF">SAMN02746041_00241</name>
</gene>
<evidence type="ECO:0000256" key="1">
    <source>
        <dbReference type="ARBA" id="ARBA00005254"/>
    </source>
</evidence>
<dbReference type="CDD" id="cd06558">
    <property type="entry name" value="crotonase-like"/>
    <property type="match status" value="1"/>
</dbReference>
<dbReference type="PANTHER" id="PTHR11941:SF54">
    <property type="entry name" value="ENOYL-COA HYDRATASE, MITOCHONDRIAL"/>
    <property type="match status" value="1"/>
</dbReference>
<proteinExistence type="inferred from homology"/>
<name>A0A1W1WZJ1_9BACT</name>
<dbReference type="InterPro" id="IPR001753">
    <property type="entry name" value="Enoyl-CoA_hydra/iso"/>
</dbReference>
<dbReference type="STRING" id="1121390.SAMN02746041_00241"/>
<dbReference type="GO" id="GO:0006635">
    <property type="term" value="P:fatty acid beta-oxidation"/>
    <property type="evidence" value="ECO:0007669"/>
    <property type="project" value="TreeGrafter"/>
</dbReference>
<organism evidence="3 4">
    <name type="scientific">Desulfacinum hydrothermale DSM 13146</name>
    <dbReference type="NCBI Taxonomy" id="1121390"/>
    <lineage>
        <taxon>Bacteria</taxon>
        <taxon>Pseudomonadati</taxon>
        <taxon>Thermodesulfobacteriota</taxon>
        <taxon>Syntrophobacteria</taxon>
        <taxon>Syntrophobacterales</taxon>
        <taxon>Syntrophobacteraceae</taxon>
        <taxon>Desulfacinum</taxon>
    </lineage>
</organism>
<dbReference type="Pfam" id="PF00378">
    <property type="entry name" value="ECH_1"/>
    <property type="match status" value="1"/>
</dbReference>
<protein>
    <submittedName>
        <fullName evidence="3">Enoyl-CoA hydratase/isomerase</fullName>
    </submittedName>
</protein>
<reference evidence="3 4" key="1">
    <citation type="submission" date="2017-04" db="EMBL/GenBank/DDBJ databases">
        <authorList>
            <person name="Afonso C.L."/>
            <person name="Miller P.J."/>
            <person name="Scott M.A."/>
            <person name="Spackman E."/>
            <person name="Goraichik I."/>
            <person name="Dimitrov K.M."/>
            <person name="Suarez D.L."/>
            <person name="Swayne D.E."/>
        </authorList>
    </citation>
    <scope>NUCLEOTIDE SEQUENCE [LARGE SCALE GENOMIC DNA]</scope>
    <source>
        <strain evidence="3 4">DSM 13146</strain>
    </source>
</reference>